<proteinExistence type="predicted"/>
<dbReference type="Proteomes" id="UP000325558">
    <property type="component" value="Unassembled WGS sequence"/>
</dbReference>
<dbReference type="InterPro" id="IPR011990">
    <property type="entry name" value="TPR-like_helical_dom_sf"/>
</dbReference>
<dbReference type="OrthoDB" id="6161812at2759"/>
<evidence type="ECO:0000313" key="1">
    <source>
        <dbReference type="EMBL" id="KAE8347147.1"/>
    </source>
</evidence>
<protein>
    <submittedName>
        <fullName evidence="1">Uncharacterized protein</fullName>
    </submittedName>
</protein>
<dbReference type="Gene3D" id="1.25.40.10">
    <property type="entry name" value="Tetratricopeptide repeat domain"/>
    <property type="match status" value="1"/>
</dbReference>
<dbReference type="Pfam" id="PF13424">
    <property type="entry name" value="TPR_12"/>
    <property type="match status" value="1"/>
</dbReference>
<organism evidence="1">
    <name type="scientific">Aspergillus arachidicola</name>
    <dbReference type="NCBI Taxonomy" id="656916"/>
    <lineage>
        <taxon>Eukaryota</taxon>
        <taxon>Fungi</taxon>
        <taxon>Dikarya</taxon>
        <taxon>Ascomycota</taxon>
        <taxon>Pezizomycotina</taxon>
        <taxon>Eurotiomycetes</taxon>
        <taxon>Eurotiomycetidae</taxon>
        <taxon>Eurotiales</taxon>
        <taxon>Aspergillaceae</taxon>
        <taxon>Aspergillus</taxon>
        <taxon>Aspergillus subgen. Circumdati</taxon>
    </lineage>
</organism>
<sequence>MLLADYWPQGSGSILVTSRDPLAKGMFTRRPSGLDQSFEFHYRAWDHMRTTVGEKDFYTASVAHKIAEHFSRMGRSEEAISMLNGALSIWYVDPIAHKTEIARSTFLKGKILETTGKMQKASTNLKGACRLRKEITEEDRDVKSLSTKDFDEIVAFWTH</sequence>
<dbReference type="SUPFAM" id="SSF48452">
    <property type="entry name" value="TPR-like"/>
    <property type="match status" value="1"/>
</dbReference>
<dbReference type="AlphaFoldDB" id="A0A5N6YNZ7"/>
<dbReference type="EMBL" id="ML737114">
    <property type="protein sequence ID" value="KAE8347147.1"/>
    <property type="molecule type" value="Genomic_DNA"/>
</dbReference>
<name>A0A5N6YNZ7_9EURO</name>
<accession>A0A5N6YNZ7</accession>
<gene>
    <name evidence="1" type="ORF">BDV24DRAFT_158139</name>
</gene>
<reference evidence="1" key="1">
    <citation type="submission" date="2019-04" db="EMBL/GenBank/DDBJ databases">
        <title>Friends and foes A comparative genomics study of 23 Aspergillus species from section Flavi.</title>
        <authorList>
            <consortium name="DOE Joint Genome Institute"/>
            <person name="Kjaerbolling I."/>
            <person name="Vesth T."/>
            <person name="Frisvad J.C."/>
            <person name="Nybo J.L."/>
            <person name="Theobald S."/>
            <person name="Kildgaard S."/>
            <person name="Isbrandt T."/>
            <person name="Kuo A."/>
            <person name="Sato A."/>
            <person name="Lyhne E.K."/>
            <person name="Kogle M.E."/>
            <person name="Wiebenga A."/>
            <person name="Kun R.S."/>
            <person name="Lubbers R.J."/>
            <person name="Makela M.R."/>
            <person name="Barry K."/>
            <person name="Chovatia M."/>
            <person name="Clum A."/>
            <person name="Daum C."/>
            <person name="Haridas S."/>
            <person name="He G."/>
            <person name="LaButti K."/>
            <person name="Lipzen A."/>
            <person name="Mondo S."/>
            <person name="Riley R."/>
            <person name="Salamov A."/>
            <person name="Simmons B.A."/>
            <person name="Magnuson J.K."/>
            <person name="Henrissat B."/>
            <person name="Mortensen U.H."/>
            <person name="Larsen T.O."/>
            <person name="Devries R.P."/>
            <person name="Grigoriev I.V."/>
            <person name="Machida M."/>
            <person name="Baker S.E."/>
            <person name="Andersen M.R."/>
        </authorList>
    </citation>
    <scope>NUCLEOTIDE SEQUENCE</scope>
    <source>
        <strain evidence="1">CBS 117612</strain>
    </source>
</reference>